<dbReference type="AlphaFoldDB" id="A0A9W8MRL0"/>
<keyword evidence="2" id="KW-1185">Reference proteome</keyword>
<accession>A0A9W8MRL0</accession>
<dbReference type="Proteomes" id="UP001148786">
    <property type="component" value="Unassembled WGS sequence"/>
</dbReference>
<protein>
    <submittedName>
        <fullName evidence="1">Uncharacterized protein</fullName>
    </submittedName>
</protein>
<reference evidence="1" key="1">
    <citation type="submission" date="2022-07" db="EMBL/GenBank/DDBJ databases">
        <title>Genome Sequence of Agrocybe chaxingu.</title>
        <authorList>
            <person name="Buettner E."/>
        </authorList>
    </citation>
    <scope>NUCLEOTIDE SEQUENCE</scope>
    <source>
        <strain evidence="1">MP-N11</strain>
    </source>
</reference>
<sequence>MVNPGAFHGPRKEFLVSEKPAYAAGVGGGYAADALAIIQRRYLKRWPVDFPHDQEQTPEFLAAVDDDAPDEEYAIPQEEGMDPEAYAEALKRCAEHQYVLRFRKAQIKRWMAYQYMKDHDLDPHDSGLSNPYRVLLRKLTGEAGKRPRLKTPANLWRRSHRDEVEEAVKRRAIAEGTSRKQLAALREKVAKEMLAIIPQEEKDEWAAQAKEEHDAAVEQWKNSLTAPLSTAPADRQRCIQGLVRFMQPILDLTSEATGLAITVMAGGPEPAHAGRLNVISVHAGKTPGDIKMNFGARNDCVIESFFVPIFGSFLQKLYTPEECRSRALAPEEGFEPLESMDLDAEGATFDSLDSQLDDLLSDSHLIAQSTPTC</sequence>
<gene>
    <name evidence="1" type="ORF">NLJ89_g11484</name>
</gene>
<dbReference type="OrthoDB" id="3033067at2759"/>
<dbReference type="EMBL" id="JANKHO010002675">
    <property type="protein sequence ID" value="KAJ3489902.1"/>
    <property type="molecule type" value="Genomic_DNA"/>
</dbReference>
<proteinExistence type="predicted"/>
<organism evidence="1 2">
    <name type="scientific">Agrocybe chaxingu</name>
    <dbReference type="NCBI Taxonomy" id="84603"/>
    <lineage>
        <taxon>Eukaryota</taxon>
        <taxon>Fungi</taxon>
        <taxon>Dikarya</taxon>
        <taxon>Basidiomycota</taxon>
        <taxon>Agaricomycotina</taxon>
        <taxon>Agaricomycetes</taxon>
        <taxon>Agaricomycetidae</taxon>
        <taxon>Agaricales</taxon>
        <taxon>Agaricineae</taxon>
        <taxon>Strophariaceae</taxon>
        <taxon>Agrocybe</taxon>
    </lineage>
</organism>
<evidence type="ECO:0000313" key="2">
    <source>
        <dbReference type="Proteomes" id="UP001148786"/>
    </source>
</evidence>
<evidence type="ECO:0000313" key="1">
    <source>
        <dbReference type="EMBL" id="KAJ3489902.1"/>
    </source>
</evidence>
<comment type="caution">
    <text evidence="1">The sequence shown here is derived from an EMBL/GenBank/DDBJ whole genome shotgun (WGS) entry which is preliminary data.</text>
</comment>
<name>A0A9W8MRL0_9AGAR</name>